<protein>
    <submittedName>
        <fullName evidence="1">Similar to Hydroxyacyl-thioester dehydratase type 2, mitochondrial acc. no. Q9Y814</fullName>
    </submittedName>
</protein>
<dbReference type="OMA" id="WDIEERR"/>
<dbReference type="PANTHER" id="PTHR28152">
    <property type="entry name" value="HYDROXYACYL-THIOESTER DEHYDRATASE TYPE 2, MITOCHONDRIAL"/>
    <property type="match status" value="1"/>
</dbReference>
<dbReference type="Gene3D" id="3.10.129.10">
    <property type="entry name" value="Hotdog Thioesterase"/>
    <property type="match status" value="1"/>
</dbReference>
<evidence type="ECO:0000313" key="1">
    <source>
        <dbReference type="EMBL" id="CCX05644.1"/>
    </source>
</evidence>
<dbReference type="EMBL" id="HF935263">
    <property type="protein sequence ID" value="CCX05644.1"/>
    <property type="molecule type" value="Genomic_DNA"/>
</dbReference>
<organism evidence="1 2">
    <name type="scientific">Pyronema omphalodes (strain CBS 100304)</name>
    <name type="common">Pyronema confluens</name>
    <dbReference type="NCBI Taxonomy" id="1076935"/>
    <lineage>
        <taxon>Eukaryota</taxon>
        <taxon>Fungi</taxon>
        <taxon>Dikarya</taxon>
        <taxon>Ascomycota</taxon>
        <taxon>Pezizomycotina</taxon>
        <taxon>Pezizomycetes</taxon>
        <taxon>Pezizales</taxon>
        <taxon>Pyronemataceae</taxon>
        <taxon>Pyronema</taxon>
    </lineage>
</organism>
<gene>
    <name evidence="1" type="ORF">PCON_05231</name>
</gene>
<dbReference type="OrthoDB" id="3257538at2759"/>
<dbReference type="AlphaFoldDB" id="U4L0S1"/>
<dbReference type="GO" id="GO:0019171">
    <property type="term" value="F:(3R)-hydroxyacyl-[acyl-carrier-protein] dehydratase activity"/>
    <property type="evidence" value="ECO:0007669"/>
    <property type="project" value="TreeGrafter"/>
</dbReference>
<dbReference type="eggNOG" id="ENOG502S5QU">
    <property type="taxonomic scope" value="Eukaryota"/>
</dbReference>
<dbReference type="PANTHER" id="PTHR28152:SF1">
    <property type="entry name" value="HYDROXYACYL-THIOESTER DEHYDRATASE TYPE 2, MITOCHONDRIAL"/>
    <property type="match status" value="1"/>
</dbReference>
<dbReference type="InterPro" id="IPR029069">
    <property type="entry name" value="HotDog_dom_sf"/>
</dbReference>
<sequence>MYFLRALPRALPRTPARCLSTSVPRFTTSSPVTPEQCAAAANTLLTRQLPHIPDWLSPQQSHLLSLTLSPYLKTDIPRSSPRTSGPIPAGHHLIYFPPQLPESLLLPDGSDLEQSPGEPWTRRMWAGGRLDFDVSNPLLIGDEAVLKERIEDVKIRGDKLFCSFERAMFRRGAWVQGTQGQESEKPSLVETRTLVFFPTGPHQQAARQLPVKETAEFGETFETTEHLLFRFSALTWNAHKIHLDKEFSRDKEGYRGLLCHGPLAVAMLMGLLERELAGAKRVKSFEYRCLAPLFVGETYKIAGKWKGDDKVELWCETPEGGFAVRGMAEVV</sequence>
<reference evidence="1 2" key="1">
    <citation type="journal article" date="2013" name="PLoS Genet.">
        <title>The genome and development-dependent transcriptomes of Pyronema confluens: a window into fungal evolution.</title>
        <authorList>
            <person name="Traeger S."/>
            <person name="Altegoer F."/>
            <person name="Freitag M."/>
            <person name="Gabaldon T."/>
            <person name="Kempken F."/>
            <person name="Kumar A."/>
            <person name="Marcet-Houben M."/>
            <person name="Poggeler S."/>
            <person name="Stajich J.E."/>
            <person name="Nowrousian M."/>
        </authorList>
    </citation>
    <scope>NUCLEOTIDE SEQUENCE [LARGE SCALE GENOMIC DNA]</scope>
    <source>
        <strain evidence="2">CBS 100304</strain>
        <tissue evidence="1">Vegetative mycelium</tissue>
    </source>
</reference>
<dbReference type="GO" id="GO:0005739">
    <property type="term" value="C:mitochondrion"/>
    <property type="evidence" value="ECO:0007669"/>
    <property type="project" value="TreeGrafter"/>
</dbReference>
<dbReference type="InterPro" id="IPR052741">
    <property type="entry name" value="Mitochondrial_HTD2"/>
</dbReference>
<name>U4L0S1_PYROM</name>
<evidence type="ECO:0000313" key="2">
    <source>
        <dbReference type="Proteomes" id="UP000018144"/>
    </source>
</evidence>
<accession>U4L0S1</accession>
<dbReference type="SUPFAM" id="SSF54637">
    <property type="entry name" value="Thioesterase/thiol ester dehydrase-isomerase"/>
    <property type="match status" value="1"/>
</dbReference>
<proteinExistence type="predicted"/>
<dbReference type="STRING" id="1076935.U4L0S1"/>
<dbReference type="Proteomes" id="UP000018144">
    <property type="component" value="Unassembled WGS sequence"/>
</dbReference>
<keyword evidence="2" id="KW-1185">Reference proteome</keyword>